<dbReference type="RefSeq" id="WP_106609222.1">
    <property type="nucleotide sequence ID" value="NZ_PYGJ01000010.1"/>
</dbReference>
<feature type="signal peptide" evidence="1">
    <location>
        <begin position="1"/>
        <end position="16"/>
    </location>
</feature>
<evidence type="ECO:0000313" key="3">
    <source>
        <dbReference type="Proteomes" id="UP000240418"/>
    </source>
</evidence>
<dbReference type="Proteomes" id="UP000240418">
    <property type="component" value="Unassembled WGS sequence"/>
</dbReference>
<sequence>MRMMRLLMIGSVLALAACSGEKGVRVLSKTGDGPDEFVVVPGKPLVQPENYAALPPPTPGGRNLSDQDPLADAVVALGGSAAARSNTSSVGRADTALINYTSRNGRQADIRRTVAAEDEAFRVKRGRFSNIRIVRQDRYNELYRRETLRSYDEWWRWRRAGVRTPAAPPGE</sequence>
<comment type="caution">
    <text evidence="2">The sequence shown here is derived from an EMBL/GenBank/DDBJ whole genome shotgun (WGS) entry which is preliminary data.</text>
</comment>
<protein>
    <submittedName>
        <fullName evidence="2">Beta-barrel assembly complex subunit BamF</fullName>
    </submittedName>
</protein>
<evidence type="ECO:0000313" key="2">
    <source>
        <dbReference type="EMBL" id="PSL18515.1"/>
    </source>
</evidence>
<gene>
    <name evidence="2" type="ORF">CLV88_11094</name>
</gene>
<accession>A0A2P8F9Y8</accession>
<dbReference type="EMBL" id="PYGJ01000010">
    <property type="protein sequence ID" value="PSL18515.1"/>
    <property type="molecule type" value="Genomic_DNA"/>
</dbReference>
<keyword evidence="1" id="KW-0732">Signal</keyword>
<name>A0A2P8F9Y8_9RHOB</name>
<dbReference type="AlphaFoldDB" id="A0A2P8F9Y8"/>
<proteinExistence type="predicted"/>
<dbReference type="Pfam" id="PF11233">
    <property type="entry name" value="DUF3035"/>
    <property type="match status" value="1"/>
</dbReference>
<evidence type="ECO:0000256" key="1">
    <source>
        <dbReference type="SAM" id="SignalP"/>
    </source>
</evidence>
<feature type="chain" id="PRO_5015184977" evidence="1">
    <location>
        <begin position="17"/>
        <end position="171"/>
    </location>
</feature>
<dbReference type="OrthoDB" id="7876689at2"/>
<keyword evidence="3" id="KW-1185">Reference proteome</keyword>
<reference evidence="2 3" key="1">
    <citation type="submission" date="2018-03" db="EMBL/GenBank/DDBJ databases">
        <title>Genomic Encyclopedia of Archaeal and Bacterial Type Strains, Phase II (KMG-II): from individual species to whole genera.</title>
        <authorList>
            <person name="Goeker M."/>
        </authorList>
    </citation>
    <scope>NUCLEOTIDE SEQUENCE [LARGE SCALE GENOMIC DNA]</scope>
    <source>
        <strain evidence="2 3">DSM 100673</strain>
    </source>
</reference>
<organism evidence="2 3">
    <name type="scientific">Shimia abyssi</name>
    <dbReference type="NCBI Taxonomy" id="1662395"/>
    <lineage>
        <taxon>Bacteria</taxon>
        <taxon>Pseudomonadati</taxon>
        <taxon>Pseudomonadota</taxon>
        <taxon>Alphaproteobacteria</taxon>
        <taxon>Rhodobacterales</taxon>
        <taxon>Roseobacteraceae</taxon>
    </lineage>
</organism>
<dbReference type="InterPro" id="IPR021395">
    <property type="entry name" value="DUF3035"/>
</dbReference>
<dbReference type="PROSITE" id="PS51257">
    <property type="entry name" value="PROKAR_LIPOPROTEIN"/>
    <property type="match status" value="1"/>
</dbReference>